<dbReference type="Pfam" id="PF10144">
    <property type="entry name" value="SMP_2"/>
    <property type="match status" value="1"/>
</dbReference>
<keyword evidence="5 7" id="KW-1133">Transmembrane helix</keyword>
<reference evidence="8 9" key="1">
    <citation type="submission" date="2018-08" db="EMBL/GenBank/DDBJ databases">
        <title>Thalassotalea euphylliae genome.</title>
        <authorList>
            <person name="Summers S."/>
            <person name="Rice S.A."/>
            <person name="Freckelton M.L."/>
            <person name="Nedved B.T."/>
            <person name="Hadfield M.G."/>
        </authorList>
    </citation>
    <scope>NUCLEOTIDE SEQUENCE [LARGE SCALE GENOMIC DNA]</scope>
    <source>
        <strain evidence="8 9">H1</strain>
    </source>
</reference>
<dbReference type="AlphaFoldDB" id="A0A3E0TUA0"/>
<evidence type="ECO:0000256" key="2">
    <source>
        <dbReference type="ARBA" id="ARBA00005362"/>
    </source>
</evidence>
<comment type="caution">
    <text evidence="8">The sequence shown here is derived from an EMBL/GenBank/DDBJ whole genome shotgun (WGS) entry which is preliminary data.</text>
</comment>
<evidence type="ECO:0000313" key="8">
    <source>
        <dbReference type="EMBL" id="REL28138.1"/>
    </source>
</evidence>
<evidence type="ECO:0000256" key="5">
    <source>
        <dbReference type="ARBA" id="ARBA00022989"/>
    </source>
</evidence>
<evidence type="ECO:0000256" key="3">
    <source>
        <dbReference type="ARBA" id="ARBA00022475"/>
    </source>
</evidence>
<protein>
    <recommendedName>
        <fullName evidence="10">SMP protein</fullName>
    </recommendedName>
</protein>
<gene>
    <name evidence="8" type="ORF">DXX93_17250</name>
</gene>
<dbReference type="Proteomes" id="UP000256478">
    <property type="component" value="Unassembled WGS sequence"/>
</dbReference>
<dbReference type="InterPro" id="IPR019305">
    <property type="entry name" value="Uncharacterised_Smp"/>
</dbReference>
<comment type="subcellular location">
    <subcellularLocation>
        <location evidence="1">Cell membrane</location>
    </subcellularLocation>
</comment>
<keyword evidence="4 7" id="KW-0812">Transmembrane</keyword>
<proteinExistence type="inferred from homology"/>
<keyword evidence="6 7" id="KW-0472">Membrane</keyword>
<accession>A0A3E0TUA0</accession>
<keyword evidence="3" id="KW-1003">Cell membrane</keyword>
<evidence type="ECO:0000256" key="4">
    <source>
        <dbReference type="ARBA" id="ARBA00022692"/>
    </source>
</evidence>
<feature type="transmembrane region" description="Helical" evidence="7">
    <location>
        <begin position="171"/>
        <end position="190"/>
    </location>
</feature>
<evidence type="ECO:0000256" key="1">
    <source>
        <dbReference type="ARBA" id="ARBA00004236"/>
    </source>
</evidence>
<name>A0A3E0TUA0_9GAMM</name>
<evidence type="ECO:0000313" key="9">
    <source>
        <dbReference type="Proteomes" id="UP000256478"/>
    </source>
</evidence>
<sequence>MATMQTELPLYPKISSIYNKILQLAIAIVLIVVLLNMLIVRFDDQAKRITAQQQVFADDYIEQAGQAMLVLIKQDKKSAINEYLTKLATPEFVLGATLYDQTGQTIGFGGSKQSINELYGLSSELPPLTPTVSPLVVELRDEKLYGYLRLTIRKQTWQQNLLQANEENQVFTRYMLLIAGLVGFLLARGLSRFSRSSRVSSVNQANHKSYRLKPNN</sequence>
<feature type="transmembrane region" description="Helical" evidence="7">
    <location>
        <begin position="21"/>
        <end position="40"/>
    </location>
</feature>
<dbReference type="EMBL" id="QUOU01000001">
    <property type="protein sequence ID" value="REL28138.1"/>
    <property type="molecule type" value="Genomic_DNA"/>
</dbReference>
<evidence type="ECO:0000256" key="6">
    <source>
        <dbReference type="ARBA" id="ARBA00023136"/>
    </source>
</evidence>
<comment type="similarity">
    <text evidence="2">Belongs to the Smp family.</text>
</comment>
<evidence type="ECO:0008006" key="10">
    <source>
        <dbReference type="Google" id="ProtNLM"/>
    </source>
</evidence>
<dbReference type="GO" id="GO:0005886">
    <property type="term" value="C:plasma membrane"/>
    <property type="evidence" value="ECO:0007669"/>
    <property type="project" value="UniProtKB-SubCell"/>
</dbReference>
<organism evidence="8 9">
    <name type="scientific">Thalassotalea euphylliae</name>
    <dbReference type="NCBI Taxonomy" id="1655234"/>
    <lineage>
        <taxon>Bacteria</taxon>
        <taxon>Pseudomonadati</taxon>
        <taxon>Pseudomonadota</taxon>
        <taxon>Gammaproteobacteria</taxon>
        <taxon>Alteromonadales</taxon>
        <taxon>Colwelliaceae</taxon>
        <taxon>Thalassotalea</taxon>
    </lineage>
</organism>
<evidence type="ECO:0000256" key="7">
    <source>
        <dbReference type="SAM" id="Phobius"/>
    </source>
</evidence>